<gene>
    <name evidence="2" type="ORF">OJ996_07835</name>
</gene>
<reference evidence="2" key="1">
    <citation type="submission" date="2022-10" db="EMBL/GenBank/DDBJ databases">
        <title>Luteolibacter sp. GHJ8, whole genome shotgun sequencing project.</title>
        <authorList>
            <person name="Zhao G."/>
            <person name="Shen L."/>
        </authorList>
    </citation>
    <scope>NUCLEOTIDE SEQUENCE</scope>
    <source>
        <strain evidence="2">GHJ8</strain>
    </source>
</reference>
<dbReference type="InterPro" id="IPR003847">
    <property type="entry name" value="Put_antitoxin"/>
</dbReference>
<keyword evidence="1" id="KW-1277">Toxin-antitoxin system</keyword>
<accession>A0ABT3G1N8</accession>
<protein>
    <recommendedName>
        <fullName evidence="4">Antitoxin</fullName>
    </recommendedName>
</protein>
<sequence length="76" mass="8572">MKTITLDEVAYERLKAWKKGPKDSFSNVVKRLVPEAGTLGSFLQFSQANRTDQLKGNDILEKSVNERSSVKSDPWS</sequence>
<evidence type="ECO:0000313" key="3">
    <source>
        <dbReference type="Proteomes" id="UP001165653"/>
    </source>
</evidence>
<dbReference type="Pfam" id="PF02697">
    <property type="entry name" value="VAPB_antitox"/>
    <property type="match status" value="1"/>
</dbReference>
<evidence type="ECO:0008006" key="4">
    <source>
        <dbReference type="Google" id="ProtNLM"/>
    </source>
</evidence>
<proteinExistence type="predicted"/>
<name>A0ABT3G1N8_9BACT</name>
<evidence type="ECO:0000313" key="2">
    <source>
        <dbReference type="EMBL" id="MCW1913479.1"/>
    </source>
</evidence>
<organism evidence="2 3">
    <name type="scientific">Luteolibacter rhizosphaerae</name>
    <dbReference type="NCBI Taxonomy" id="2989719"/>
    <lineage>
        <taxon>Bacteria</taxon>
        <taxon>Pseudomonadati</taxon>
        <taxon>Verrucomicrobiota</taxon>
        <taxon>Verrucomicrobiia</taxon>
        <taxon>Verrucomicrobiales</taxon>
        <taxon>Verrucomicrobiaceae</taxon>
        <taxon>Luteolibacter</taxon>
    </lineage>
</organism>
<keyword evidence="3" id="KW-1185">Reference proteome</keyword>
<evidence type="ECO:0000256" key="1">
    <source>
        <dbReference type="ARBA" id="ARBA00022649"/>
    </source>
</evidence>
<dbReference type="RefSeq" id="WP_264512970.1">
    <property type="nucleotide sequence ID" value="NZ_JAPDDR010000003.1"/>
</dbReference>
<comment type="caution">
    <text evidence="2">The sequence shown here is derived from an EMBL/GenBank/DDBJ whole genome shotgun (WGS) entry which is preliminary data.</text>
</comment>
<dbReference type="Proteomes" id="UP001165653">
    <property type="component" value="Unassembled WGS sequence"/>
</dbReference>
<dbReference type="EMBL" id="JAPDDR010000003">
    <property type="protein sequence ID" value="MCW1913479.1"/>
    <property type="molecule type" value="Genomic_DNA"/>
</dbReference>